<sequence>MCVGRSEFRGRVSFLNFSVCVIYEREFSMVDGEVVECMSRAEKRDGGCEVSRVEGMTEMRGKMRGTRVQYVCVEENPIDCEGENFCF</sequence>
<accession>A0A1R3JZI6</accession>
<evidence type="ECO:0000313" key="1">
    <source>
        <dbReference type="EMBL" id="OMP00263.1"/>
    </source>
</evidence>
<reference evidence="2" key="1">
    <citation type="submission" date="2013-09" db="EMBL/GenBank/DDBJ databases">
        <title>Corchorus olitorius genome sequencing.</title>
        <authorList>
            <person name="Alam M."/>
            <person name="Haque M.S."/>
            <person name="Islam M.S."/>
            <person name="Emdad E.M."/>
            <person name="Islam M.M."/>
            <person name="Ahmed B."/>
            <person name="Halim A."/>
            <person name="Hossen Q.M.M."/>
            <person name="Hossain M.Z."/>
            <person name="Ahmed R."/>
            <person name="Khan M.M."/>
            <person name="Islam R."/>
            <person name="Rashid M.M."/>
            <person name="Khan S.A."/>
            <person name="Rahman M.S."/>
            <person name="Alam M."/>
            <person name="Yahiya A.S."/>
            <person name="Khan M.S."/>
            <person name="Azam M.S."/>
            <person name="Haque T."/>
            <person name="Lashkar M.Z.H."/>
            <person name="Akhand A.I."/>
            <person name="Morshed G."/>
            <person name="Roy S."/>
            <person name="Uddin K.S."/>
            <person name="Rabeya T."/>
            <person name="Hossain A.S."/>
            <person name="Chowdhury A."/>
            <person name="Snigdha A.R."/>
            <person name="Mortoza M.S."/>
            <person name="Matin S.A."/>
            <person name="Hoque S.M.E."/>
            <person name="Islam M.K."/>
            <person name="Roy D.K."/>
            <person name="Haider R."/>
            <person name="Moosa M.M."/>
            <person name="Elias S.M."/>
            <person name="Hasan A.M."/>
            <person name="Jahan S."/>
            <person name="Shafiuddin M."/>
            <person name="Mahmood N."/>
            <person name="Shommy N.S."/>
        </authorList>
    </citation>
    <scope>NUCLEOTIDE SEQUENCE [LARGE SCALE GENOMIC DNA]</scope>
    <source>
        <strain evidence="2">cv. O-4</strain>
    </source>
</reference>
<protein>
    <submittedName>
        <fullName evidence="1">Uncharacterized protein</fullName>
    </submittedName>
</protein>
<name>A0A1R3JZI6_9ROSI</name>
<dbReference type="Proteomes" id="UP000187203">
    <property type="component" value="Unassembled WGS sequence"/>
</dbReference>
<evidence type="ECO:0000313" key="2">
    <source>
        <dbReference type="Proteomes" id="UP000187203"/>
    </source>
</evidence>
<gene>
    <name evidence="1" type="ORF">COLO4_12794</name>
</gene>
<proteinExistence type="predicted"/>
<keyword evidence="2" id="KW-1185">Reference proteome</keyword>
<dbReference type="EMBL" id="AWUE01014967">
    <property type="protein sequence ID" value="OMP00263.1"/>
    <property type="molecule type" value="Genomic_DNA"/>
</dbReference>
<dbReference type="AlphaFoldDB" id="A0A1R3JZI6"/>
<organism evidence="1 2">
    <name type="scientific">Corchorus olitorius</name>
    <dbReference type="NCBI Taxonomy" id="93759"/>
    <lineage>
        <taxon>Eukaryota</taxon>
        <taxon>Viridiplantae</taxon>
        <taxon>Streptophyta</taxon>
        <taxon>Embryophyta</taxon>
        <taxon>Tracheophyta</taxon>
        <taxon>Spermatophyta</taxon>
        <taxon>Magnoliopsida</taxon>
        <taxon>eudicotyledons</taxon>
        <taxon>Gunneridae</taxon>
        <taxon>Pentapetalae</taxon>
        <taxon>rosids</taxon>
        <taxon>malvids</taxon>
        <taxon>Malvales</taxon>
        <taxon>Malvaceae</taxon>
        <taxon>Grewioideae</taxon>
        <taxon>Apeibeae</taxon>
        <taxon>Corchorus</taxon>
    </lineage>
</organism>
<comment type="caution">
    <text evidence="1">The sequence shown here is derived from an EMBL/GenBank/DDBJ whole genome shotgun (WGS) entry which is preliminary data.</text>
</comment>